<protein>
    <submittedName>
        <fullName evidence="1">Phosphohydrolase</fullName>
    </submittedName>
</protein>
<keyword evidence="1" id="KW-0378">Hydrolase</keyword>
<gene>
    <name evidence="1" type="ORF">ET445_08565</name>
</gene>
<dbReference type="AlphaFoldDB" id="A0A4P6FF32"/>
<evidence type="ECO:0000313" key="1">
    <source>
        <dbReference type="EMBL" id="QAY74930.1"/>
    </source>
</evidence>
<dbReference type="Proteomes" id="UP000291259">
    <property type="component" value="Chromosome"/>
</dbReference>
<dbReference type="GO" id="GO:0016787">
    <property type="term" value="F:hydrolase activity"/>
    <property type="evidence" value="ECO:0007669"/>
    <property type="project" value="UniProtKB-KW"/>
</dbReference>
<reference evidence="1 2" key="1">
    <citation type="submission" date="2019-01" db="EMBL/GenBank/DDBJ databases">
        <title>Genome sequencing of strain FW100M-8.</title>
        <authorList>
            <person name="Heo J."/>
            <person name="Kim S.-J."/>
            <person name="Kim J.-S."/>
            <person name="Hong S.-B."/>
            <person name="Kwon S.-W."/>
        </authorList>
    </citation>
    <scope>NUCLEOTIDE SEQUENCE [LARGE SCALE GENOMIC DNA]</scope>
    <source>
        <strain evidence="1 2">FW100M-8</strain>
    </source>
</reference>
<evidence type="ECO:0000313" key="2">
    <source>
        <dbReference type="Proteomes" id="UP000291259"/>
    </source>
</evidence>
<accession>A0A4P6FF32</accession>
<name>A0A4P6FF32_9MICO</name>
<dbReference type="EMBL" id="CP035491">
    <property type="protein sequence ID" value="QAY74930.1"/>
    <property type="molecule type" value="Genomic_DNA"/>
</dbReference>
<keyword evidence="2" id="KW-1185">Reference proteome</keyword>
<organism evidence="1 2">
    <name type="scientific">Agromyces protaetiae</name>
    <dbReference type="NCBI Taxonomy" id="2509455"/>
    <lineage>
        <taxon>Bacteria</taxon>
        <taxon>Bacillati</taxon>
        <taxon>Actinomycetota</taxon>
        <taxon>Actinomycetes</taxon>
        <taxon>Micrococcales</taxon>
        <taxon>Microbacteriaceae</taxon>
        <taxon>Agromyces</taxon>
    </lineage>
</organism>
<sequence>MTVDELLAAWAALAGDEDVQWATAHPGPSVASVAARLAAVPRPFLDDGVSVPALAGDVLGGSAAALVAQRHSGVPAVRLGASIGLWLVASEEQLGAFDPPLAYGASATGAGSAALAVDALALRVAPVADPLDWIADDDRREEAVRTFLLWSGFLPAGEDVEAARAALAARDSLARNRVLAEGYAEHRHRAEIARRLADARAREAAARYSTE</sequence>
<dbReference type="OrthoDB" id="4614455at2"/>
<proteinExistence type="predicted"/>
<dbReference type="KEGG" id="agf:ET445_08565"/>